<keyword evidence="4 6" id="KW-1133">Transmembrane helix</keyword>
<accession>A0A4R7I3C4</accession>
<comment type="subcellular location">
    <subcellularLocation>
        <location evidence="1">Cell membrane</location>
        <topology evidence="1">Multi-pass membrane protein</topology>
    </subcellularLocation>
</comment>
<dbReference type="RefSeq" id="WP_133870213.1">
    <property type="nucleotide sequence ID" value="NZ_SOAU01000001.1"/>
</dbReference>
<feature type="transmembrane region" description="Helical" evidence="6">
    <location>
        <begin position="244"/>
        <end position="262"/>
    </location>
</feature>
<dbReference type="Proteomes" id="UP000294558">
    <property type="component" value="Unassembled WGS sequence"/>
</dbReference>
<keyword evidence="5 6" id="KW-0472">Membrane</keyword>
<dbReference type="PANTHER" id="PTHR30213">
    <property type="entry name" value="INNER MEMBRANE PROTEIN YHJD"/>
    <property type="match status" value="1"/>
</dbReference>
<keyword evidence="3 6" id="KW-0812">Transmembrane</keyword>
<feature type="transmembrane region" description="Helical" evidence="6">
    <location>
        <begin position="36"/>
        <end position="58"/>
    </location>
</feature>
<dbReference type="PANTHER" id="PTHR30213:SF1">
    <property type="entry name" value="INNER MEMBRANE PROTEIN YHJD"/>
    <property type="match status" value="1"/>
</dbReference>
<name>A0A4R7I3C4_9ACTN</name>
<protein>
    <submittedName>
        <fullName evidence="7">YihY family inner membrane protein</fullName>
    </submittedName>
</protein>
<dbReference type="EMBL" id="SOAU01000001">
    <property type="protein sequence ID" value="TDT17965.1"/>
    <property type="molecule type" value="Genomic_DNA"/>
</dbReference>
<feature type="transmembrane region" description="Helical" evidence="6">
    <location>
        <begin position="99"/>
        <end position="122"/>
    </location>
</feature>
<reference evidence="7 8" key="1">
    <citation type="submission" date="2019-03" db="EMBL/GenBank/DDBJ databases">
        <title>Sequencing the genomes of 1000 actinobacteria strains.</title>
        <authorList>
            <person name="Klenk H.-P."/>
        </authorList>
    </citation>
    <scope>NUCLEOTIDE SEQUENCE [LARGE SCALE GENOMIC DNA]</scope>
    <source>
        <strain evidence="7 8">DSM 18936</strain>
    </source>
</reference>
<dbReference type="InterPro" id="IPR017039">
    <property type="entry name" value="Virul_fac_BrkB"/>
</dbReference>
<evidence type="ECO:0000313" key="8">
    <source>
        <dbReference type="Proteomes" id="UP000294558"/>
    </source>
</evidence>
<evidence type="ECO:0000256" key="6">
    <source>
        <dbReference type="SAM" id="Phobius"/>
    </source>
</evidence>
<comment type="caution">
    <text evidence="7">The sequence shown here is derived from an EMBL/GenBank/DDBJ whole genome shotgun (WGS) entry which is preliminary data.</text>
</comment>
<evidence type="ECO:0000256" key="4">
    <source>
        <dbReference type="ARBA" id="ARBA00022989"/>
    </source>
</evidence>
<dbReference type="AlphaFoldDB" id="A0A4R7I3C4"/>
<evidence type="ECO:0000256" key="2">
    <source>
        <dbReference type="ARBA" id="ARBA00022475"/>
    </source>
</evidence>
<evidence type="ECO:0000256" key="3">
    <source>
        <dbReference type="ARBA" id="ARBA00022692"/>
    </source>
</evidence>
<evidence type="ECO:0000256" key="1">
    <source>
        <dbReference type="ARBA" id="ARBA00004651"/>
    </source>
</evidence>
<evidence type="ECO:0000313" key="7">
    <source>
        <dbReference type="EMBL" id="TDT17965.1"/>
    </source>
</evidence>
<feature type="transmembrane region" description="Helical" evidence="6">
    <location>
        <begin position="215"/>
        <end position="238"/>
    </location>
</feature>
<dbReference type="GO" id="GO:0005886">
    <property type="term" value="C:plasma membrane"/>
    <property type="evidence" value="ECO:0007669"/>
    <property type="project" value="UniProtKB-SubCell"/>
</dbReference>
<feature type="transmembrane region" description="Helical" evidence="6">
    <location>
        <begin position="142"/>
        <end position="161"/>
    </location>
</feature>
<proteinExistence type="predicted"/>
<sequence>MTDLRPTSILREIRDIVMETYESWRNDRTIRLGAGLAYYGLFSLTSVIAVSIGLLRIFGRSATVEQDLTNRIVEAAGPDAAGAVTSFFDTVDGDAGSSIGLIGVGSLLVTGSLFFLALEDAFHQIWDVPVRAGIRSSVRRRLISLAVLLGAASTIVVALAVQAAAGLLERLVPGSAPGLQALASIFASLMSWGVLVVALTLLFKYLPTIGVRWRPIIIASLVTSAFLVIGTAMIGWYLRTVGASSVGGVASTPVAVLLWIYYEAQILLAGVQLSRVLAESPNRWVSG</sequence>
<dbReference type="Pfam" id="PF03631">
    <property type="entry name" value="Virul_fac_BrkB"/>
    <property type="match status" value="1"/>
</dbReference>
<organism evidence="7 8">
    <name type="scientific">Ilumatobacter fluminis</name>
    <dbReference type="NCBI Taxonomy" id="467091"/>
    <lineage>
        <taxon>Bacteria</taxon>
        <taxon>Bacillati</taxon>
        <taxon>Actinomycetota</taxon>
        <taxon>Acidimicrobiia</taxon>
        <taxon>Acidimicrobiales</taxon>
        <taxon>Ilumatobacteraceae</taxon>
        <taxon>Ilumatobacter</taxon>
    </lineage>
</organism>
<keyword evidence="2" id="KW-1003">Cell membrane</keyword>
<keyword evidence="8" id="KW-1185">Reference proteome</keyword>
<dbReference type="PIRSF" id="PIRSF035875">
    <property type="entry name" value="RNase_BN"/>
    <property type="match status" value="1"/>
</dbReference>
<feature type="transmembrane region" description="Helical" evidence="6">
    <location>
        <begin position="181"/>
        <end position="203"/>
    </location>
</feature>
<evidence type="ECO:0000256" key="5">
    <source>
        <dbReference type="ARBA" id="ARBA00023136"/>
    </source>
</evidence>
<gene>
    <name evidence="7" type="ORF">BDK89_3579</name>
</gene>
<dbReference type="OrthoDB" id="4127374at2"/>